<proteinExistence type="predicted"/>
<comment type="caution">
    <text evidence="1">The sequence shown here is derived from an EMBL/GenBank/DDBJ whole genome shotgun (WGS) entry which is preliminary data.</text>
</comment>
<organism evidence="1 2">
    <name type="scientific">Sphingobium wenxiniae (strain DSM 21828 / CGMCC 1.7748 / JZ-1)</name>
    <dbReference type="NCBI Taxonomy" id="595605"/>
    <lineage>
        <taxon>Bacteria</taxon>
        <taxon>Pseudomonadati</taxon>
        <taxon>Pseudomonadota</taxon>
        <taxon>Alphaproteobacteria</taxon>
        <taxon>Sphingomonadales</taxon>
        <taxon>Sphingomonadaceae</taxon>
        <taxon>Sphingobium</taxon>
    </lineage>
</organism>
<evidence type="ECO:0000313" key="2">
    <source>
        <dbReference type="Proteomes" id="UP000316624"/>
    </source>
</evidence>
<dbReference type="Pfam" id="PF04325">
    <property type="entry name" value="DUF465"/>
    <property type="match status" value="1"/>
</dbReference>
<accession>A0A562K1U5</accession>
<dbReference type="Proteomes" id="UP000316624">
    <property type="component" value="Unassembled WGS sequence"/>
</dbReference>
<gene>
    <name evidence="1" type="ORF">IQ35_03879</name>
</gene>
<keyword evidence="2" id="KW-1185">Reference proteome</keyword>
<dbReference type="Gene3D" id="6.10.280.50">
    <property type="match status" value="1"/>
</dbReference>
<sequence length="94" mass="10969">MCAKLLKSHRERSYSIRCARLGANILNFGMEMAMSNNHLNYLRREHARLDAEIQREERQVRPDEVLIARLKKLKLAVKDQMVAECVDLPDSRFG</sequence>
<evidence type="ECO:0000313" key="1">
    <source>
        <dbReference type="EMBL" id="TWH89399.1"/>
    </source>
</evidence>
<dbReference type="InterPro" id="IPR038444">
    <property type="entry name" value="DUF465_sf"/>
</dbReference>
<reference evidence="1 2" key="1">
    <citation type="journal article" date="2015" name="Stand. Genomic Sci.">
        <title>Genomic Encyclopedia of Bacterial and Archaeal Type Strains, Phase III: the genomes of soil and plant-associated and newly described type strains.</title>
        <authorList>
            <person name="Whitman W.B."/>
            <person name="Woyke T."/>
            <person name="Klenk H.P."/>
            <person name="Zhou Y."/>
            <person name="Lilburn T.G."/>
            <person name="Beck B.J."/>
            <person name="De Vos P."/>
            <person name="Vandamme P."/>
            <person name="Eisen J.A."/>
            <person name="Garrity G."/>
            <person name="Hugenholtz P."/>
            <person name="Kyrpides N.C."/>
        </authorList>
    </citation>
    <scope>NUCLEOTIDE SEQUENCE [LARGE SCALE GENOMIC DNA]</scope>
    <source>
        <strain evidence="1 2">CGMCC 1.7748</strain>
    </source>
</reference>
<dbReference type="AlphaFoldDB" id="A0A562K1U5"/>
<protein>
    <submittedName>
        <fullName evidence="1">Uncharacterized protein DUF465</fullName>
    </submittedName>
</protein>
<dbReference type="EMBL" id="VLKK01000034">
    <property type="protein sequence ID" value="TWH89399.1"/>
    <property type="molecule type" value="Genomic_DNA"/>
</dbReference>
<name>A0A562K1U5_SPHWJ</name>
<dbReference type="InterPro" id="IPR007420">
    <property type="entry name" value="DUF465"/>
</dbReference>